<dbReference type="AlphaFoldDB" id="A0A1F5FF24"/>
<organism evidence="1 2">
    <name type="scientific">Candidatus Coatesbacteria bacterium RBG_13_66_14</name>
    <dbReference type="NCBI Taxonomy" id="1817816"/>
    <lineage>
        <taxon>Bacteria</taxon>
        <taxon>Candidatus Coatesiibacteriota</taxon>
    </lineage>
</organism>
<dbReference type="Proteomes" id="UP000177187">
    <property type="component" value="Unassembled WGS sequence"/>
</dbReference>
<sequence>MAFPGRRLFLIPLLFITLPAGASELAESYEALPRVEVGLTADGTSAEFRLPHRLILAGSEMVLRDGAPLEPLADYRLDCTAGVLVILAGPPRAGTVITVAYRYLPLGEVPVSTEPRNLFERPADYVGAGDKVKISGSKGVGLRLTSGQGLGVVQSLDVALSGELASGLYIEGVLSDADLPVSVEGTSAELEELDVVRLSAWTENVRLDLGDYYVRSGGGPRAERYGPGERRLEGAQLSLDYAGWGLWGAVSRAKGQAAANRFRPTPGVSGPYQLRGESGETNLVLLAGSEEVYLNGVRLSRGLGADYTVDYSLGTVTFNPALALHASDEVLVRFSYSSLGYRRDFYGGRLRLGIGPGDGFLAYYHEGDDPAADLWGLTDADRDMLSRAGDRPVSRPLSGPDAFEYVGDGEGDYDLVYDPRTGQYSFQPSPGGAYRRRIWTIPAPTRHRLAVLGGDIVRWEDFRLTGELALSDYDRNLFSERDDEDNAALAGHSELEWRLPLGSDALTLNLGGERREPGFRALTAAEDDPELHRRWGYDPEGRYLREGVSGEVAYGFGWGPKLSVGGSGLWLTGEPERRDTAQPGLAPPRGWWRRLWEVETGLDWPDPVGLVYAYRHQEGRASVEPPDILEPGDSAPTEMAVGADVHDGRLSPDFGWIRPRASVYTEDRTGSPDYARRELGGGFTLYPAPALTLDYDLGWGRELGALEEGRPELAGWLDHIAKIAWRERDWRLSLSYSHEDAFDNREGELNPGSSDSGRLEAGLVPWSGALTVDASYELARRWSYPLVEQFVYAADGEGSYRREPDPDDPDGWIYIFDPGDPEAYYDRELLPAGEPVRAISVSGGVSVGLAPWRIIDDDWARLFELELEARAADEGEGGSTLDRALFSDLLGTGTLNGSVSTRAGLTLFPTAALGRLKATYSWREGRDRRIIPRDERYGSRDLDLTGQVNPLDWLRFWGGGSLGWEWRRGSLSYFGAGDADRDVDRWRAWLEPRFILGPWRPRIRAAREVSVQTAYAGVSELASWELTPALELRIGGVGDLSLSYRWRSNELTGPPTTESLVYRRPGTDHYWQVSLRINIEHYATVTFSYTGEAEPGRETVHRGEISVKVFF</sequence>
<evidence type="ECO:0000313" key="2">
    <source>
        <dbReference type="Proteomes" id="UP000177187"/>
    </source>
</evidence>
<protein>
    <submittedName>
        <fullName evidence="1">Uncharacterized protein</fullName>
    </submittedName>
</protein>
<gene>
    <name evidence="1" type="ORF">A2Y64_05985</name>
</gene>
<accession>A0A1F5FF24</accession>
<reference evidence="1 2" key="1">
    <citation type="journal article" date="2016" name="Nat. Commun.">
        <title>Thousands of microbial genomes shed light on interconnected biogeochemical processes in an aquifer system.</title>
        <authorList>
            <person name="Anantharaman K."/>
            <person name="Brown C.T."/>
            <person name="Hug L.A."/>
            <person name="Sharon I."/>
            <person name="Castelle C.J."/>
            <person name="Probst A.J."/>
            <person name="Thomas B.C."/>
            <person name="Singh A."/>
            <person name="Wilkins M.J."/>
            <person name="Karaoz U."/>
            <person name="Brodie E.L."/>
            <person name="Williams K.H."/>
            <person name="Hubbard S.S."/>
            <person name="Banfield J.F."/>
        </authorList>
    </citation>
    <scope>NUCLEOTIDE SEQUENCE [LARGE SCALE GENOMIC DNA]</scope>
</reference>
<comment type="caution">
    <text evidence="1">The sequence shown here is derived from an EMBL/GenBank/DDBJ whole genome shotgun (WGS) entry which is preliminary data.</text>
</comment>
<evidence type="ECO:0000313" key="1">
    <source>
        <dbReference type="EMBL" id="OGD78248.1"/>
    </source>
</evidence>
<name>A0A1F5FF24_9BACT</name>
<dbReference type="EMBL" id="MFAF01000043">
    <property type="protein sequence ID" value="OGD78248.1"/>
    <property type="molecule type" value="Genomic_DNA"/>
</dbReference>
<proteinExistence type="predicted"/>
<dbReference type="STRING" id="1817816.A2Y64_05985"/>